<keyword evidence="11" id="KW-1185">Reference proteome</keyword>
<dbReference type="GO" id="GO:0051287">
    <property type="term" value="F:NAD binding"/>
    <property type="evidence" value="ECO:0007669"/>
    <property type="project" value="InterPro"/>
</dbReference>
<gene>
    <name evidence="10" type="ORF">J1N35_008967</name>
</gene>
<dbReference type="Gene3D" id="3.40.50.720">
    <property type="entry name" value="NAD(P)-binding Rossmann-like Domain"/>
    <property type="match status" value="2"/>
</dbReference>
<sequence>MKKKKDHIIRNKTKLLFLLFGVNTESSPTPTMADKEPQQPEELPIVLVHRLPSFKIPSGPSFRDQLRSQFHMLDPHESPEPYGSFLARHAPFIRVLMTIGPSPISAEFLERLPVLELIVATSAGLDHIDLPACWSRGIVVTNASLAFAEDVADCAVGLLIDVLRRISAADRFVRGRMWPVKENYPLGFKLGGKRVGIVGLGTIGSEVAKRLSAFGCTIAYTSRNKKQSVPFPFYASVRDLAANSDVLVLCCALTKETYHLVNKDVMVALGKEGVIINVGRGSLVNENELVQCLVGGEIGGAGLDVYENEPNVPKELFGLDNVVLSPHSAPGTPESFKAVLQLTVGNLKAFFSNKPLVSVVSNE</sequence>
<evidence type="ECO:0000256" key="4">
    <source>
        <dbReference type="ARBA" id="ARBA00023027"/>
    </source>
</evidence>
<dbReference type="OrthoDB" id="298012at2759"/>
<dbReference type="EMBL" id="JAIQCV010000003">
    <property type="protein sequence ID" value="KAH1115589.1"/>
    <property type="molecule type" value="Genomic_DNA"/>
</dbReference>
<dbReference type="GO" id="GO:0016618">
    <property type="term" value="F:hydroxypyruvate reductase [NAD(P)H] activity"/>
    <property type="evidence" value="ECO:0007669"/>
    <property type="project" value="UniProtKB-ARBA"/>
</dbReference>
<dbReference type="SUPFAM" id="SSF51735">
    <property type="entry name" value="NAD(P)-binding Rossmann-fold domains"/>
    <property type="match status" value="1"/>
</dbReference>
<evidence type="ECO:0000259" key="9">
    <source>
        <dbReference type="Pfam" id="PF02826"/>
    </source>
</evidence>
<proteinExistence type="inferred from homology"/>
<dbReference type="InterPro" id="IPR006140">
    <property type="entry name" value="D-isomer_DH_NAD-bd"/>
</dbReference>
<evidence type="ECO:0000256" key="1">
    <source>
        <dbReference type="ARBA" id="ARBA00022594"/>
    </source>
</evidence>
<evidence type="ECO:0000313" key="10">
    <source>
        <dbReference type="EMBL" id="KAH1115589.1"/>
    </source>
</evidence>
<dbReference type="GO" id="GO:0009854">
    <property type="term" value="P:oxidative photosynthetic carbon pathway"/>
    <property type="evidence" value="ECO:0007669"/>
    <property type="project" value="UniProtKB-KW"/>
</dbReference>
<feature type="domain" description="D-isomer specific 2-hydroxyacid dehydrogenase catalytic" evidence="8">
    <location>
        <begin position="86"/>
        <end position="360"/>
    </location>
</feature>
<evidence type="ECO:0000256" key="7">
    <source>
        <dbReference type="RuleBase" id="RU003719"/>
    </source>
</evidence>
<comment type="caution">
    <text evidence="10">The sequence shown here is derived from an EMBL/GenBank/DDBJ whole genome shotgun (WGS) entry which is preliminary data.</text>
</comment>
<keyword evidence="2" id="KW-0521">NADP</keyword>
<name>A0A9D4AGM8_9ROSI</name>
<dbReference type="Proteomes" id="UP000828251">
    <property type="component" value="Unassembled WGS sequence"/>
</dbReference>
<dbReference type="AlphaFoldDB" id="A0A9D4AGM8"/>
<accession>A0A9D4AGM8</accession>
<comment type="similarity">
    <text evidence="6">Belongs to the D-isomer specific 2-hydroxyacid dehydrogenase family. GyaR subfamily.</text>
</comment>
<dbReference type="Pfam" id="PF02826">
    <property type="entry name" value="2-Hacid_dh_C"/>
    <property type="match status" value="1"/>
</dbReference>
<dbReference type="Pfam" id="PF00389">
    <property type="entry name" value="2-Hacid_dh"/>
    <property type="match status" value="1"/>
</dbReference>
<dbReference type="GO" id="GO:0005829">
    <property type="term" value="C:cytosol"/>
    <property type="evidence" value="ECO:0007669"/>
    <property type="project" value="TreeGrafter"/>
</dbReference>
<dbReference type="InterPro" id="IPR036291">
    <property type="entry name" value="NAD(P)-bd_dom_sf"/>
</dbReference>
<keyword evidence="5" id="KW-0601">Photorespiration</keyword>
<evidence type="ECO:0000256" key="5">
    <source>
        <dbReference type="ARBA" id="ARBA00023238"/>
    </source>
</evidence>
<dbReference type="InterPro" id="IPR050223">
    <property type="entry name" value="D-isomer_2-hydroxyacid_DH"/>
</dbReference>
<keyword evidence="4" id="KW-0520">NAD</keyword>
<dbReference type="PANTHER" id="PTHR10996">
    <property type="entry name" value="2-HYDROXYACID DEHYDROGENASE-RELATED"/>
    <property type="match status" value="1"/>
</dbReference>
<evidence type="ECO:0000313" key="11">
    <source>
        <dbReference type="Proteomes" id="UP000828251"/>
    </source>
</evidence>
<feature type="domain" description="D-isomer specific 2-hydroxyacid dehydrogenase NAD-binding" evidence="9">
    <location>
        <begin position="156"/>
        <end position="329"/>
    </location>
</feature>
<evidence type="ECO:0000256" key="3">
    <source>
        <dbReference type="ARBA" id="ARBA00023002"/>
    </source>
</evidence>
<keyword evidence="1" id="KW-0323">Glycolate pathway</keyword>
<evidence type="ECO:0000256" key="6">
    <source>
        <dbReference type="ARBA" id="ARBA00061400"/>
    </source>
</evidence>
<evidence type="ECO:0008006" key="12">
    <source>
        <dbReference type="Google" id="ProtNLM"/>
    </source>
</evidence>
<dbReference type="CDD" id="cd12156">
    <property type="entry name" value="HPPR"/>
    <property type="match status" value="1"/>
</dbReference>
<protein>
    <recommendedName>
        <fullName evidence="12">Glyoxylate/hydroxypyruvate reductase HPR3-like</fullName>
    </recommendedName>
</protein>
<organism evidence="10 11">
    <name type="scientific">Gossypium stocksii</name>
    <dbReference type="NCBI Taxonomy" id="47602"/>
    <lineage>
        <taxon>Eukaryota</taxon>
        <taxon>Viridiplantae</taxon>
        <taxon>Streptophyta</taxon>
        <taxon>Embryophyta</taxon>
        <taxon>Tracheophyta</taxon>
        <taxon>Spermatophyta</taxon>
        <taxon>Magnoliopsida</taxon>
        <taxon>eudicotyledons</taxon>
        <taxon>Gunneridae</taxon>
        <taxon>Pentapetalae</taxon>
        <taxon>rosids</taxon>
        <taxon>malvids</taxon>
        <taxon>Malvales</taxon>
        <taxon>Malvaceae</taxon>
        <taxon>Malvoideae</taxon>
        <taxon>Gossypium</taxon>
    </lineage>
</organism>
<dbReference type="GO" id="GO:0030267">
    <property type="term" value="F:glyoxylate reductase (NADPH) activity"/>
    <property type="evidence" value="ECO:0007669"/>
    <property type="project" value="TreeGrafter"/>
</dbReference>
<evidence type="ECO:0000259" key="8">
    <source>
        <dbReference type="Pfam" id="PF00389"/>
    </source>
</evidence>
<dbReference type="FunFam" id="3.40.50.720:FF:000213">
    <property type="entry name" value="Putative 2-hydroxyacid dehydrogenase"/>
    <property type="match status" value="1"/>
</dbReference>
<keyword evidence="3 7" id="KW-0560">Oxidoreductase</keyword>
<reference evidence="10 11" key="1">
    <citation type="journal article" date="2021" name="Plant Biotechnol. J.">
        <title>Multi-omics assisted identification of the key and species-specific regulatory components of drought-tolerant mechanisms in Gossypium stocksii.</title>
        <authorList>
            <person name="Yu D."/>
            <person name="Ke L."/>
            <person name="Zhang D."/>
            <person name="Wu Y."/>
            <person name="Sun Y."/>
            <person name="Mei J."/>
            <person name="Sun J."/>
            <person name="Sun Y."/>
        </authorList>
    </citation>
    <scope>NUCLEOTIDE SEQUENCE [LARGE SCALE GENOMIC DNA]</scope>
    <source>
        <strain evidence="11">cv. E1</strain>
        <tissue evidence="10">Leaf</tissue>
    </source>
</reference>
<dbReference type="InterPro" id="IPR006139">
    <property type="entry name" value="D-isomer_2_OHA_DH_cat_dom"/>
</dbReference>
<dbReference type="PANTHER" id="PTHR10996:SF268">
    <property type="entry name" value="GLYOXYLATE_HYDROXYPYRUVATE REDUCTASE HPR3"/>
    <property type="match status" value="1"/>
</dbReference>
<evidence type="ECO:0000256" key="2">
    <source>
        <dbReference type="ARBA" id="ARBA00022857"/>
    </source>
</evidence>
<dbReference type="SUPFAM" id="SSF52283">
    <property type="entry name" value="Formate/glycerate dehydrogenase catalytic domain-like"/>
    <property type="match status" value="1"/>
</dbReference>